<dbReference type="PANTHER" id="PTHR47130:SF6">
    <property type="entry name" value="EGG ENVELOPE GLYCOPROTEIN-LIKE PRECURSOR"/>
    <property type="match status" value="1"/>
</dbReference>
<keyword evidence="4" id="KW-1185">Reference proteome</keyword>
<dbReference type="Pfam" id="PF26562">
    <property type="entry name" value="Ig-like"/>
    <property type="match status" value="1"/>
</dbReference>
<accession>A0A8C9Z7A5</accession>
<protein>
    <recommendedName>
        <fullName evidence="2">ZP domain-containing protein</fullName>
    </recommendedName>
</protein>
<dbReference type="AlphaFoldDB" id="A0A8C9Z7A5"/>
<feature type="compositionally biased region" description="Basic and acidic residues" evidence="1">
    <location>
        <begin position="985"/>
        <end position="1008"/>
    </location>
</feature>
<dbReference type="InterPro" id="IPR058876">
    <property type="entry name" value="Ig-like_ZP"/>
</dbReference>
<proteinExistence type="predicted"/>
<name>A0A8C9Z7A5_SANLU</name>
<evidence type="ECO:0000256" key="1">
    <source>
        <dbReference type="SAM" id="MobiDB-lite"/>
    </source>
</evidence>
<feature type="region of interest" description="Disordered" evidence="1">
    <location>
        <begin position="808"/>
        <end position="860"/>
    </location>
</feature>
<feature type="domain" description="ZP" evidence="2">
    <location>
        <begin position="604"/>
        <end position="821"/>
    </location>
</feature>
<organism evidence="3 4">
    <name type="scientific">Sander lucioperca</name>
    <name type="common">Pike-perch</name>
    <name type="synonym">Perca lucioperca</name>
    <dbReference type="NCBI Taxonomy" id="283035"/>
    <lineage>
        <taxon>Eukaryota</taxon>
        <taxon>Metazoa</taxon>
        <taxon>Chordata</taxon>
        <taxon>Craniata</taxon>
        <taxon>Vertebrata</taxon>
        <taxon>Euteleostomi</taxon>
        <taxon>Actinopterygii</taxon>
        <taxon>Neopterygii</taxon>
        <taxon>Teleostei</taxon>
        <taxon>Neoteleostei</taxon>
        <taxon>Acanthomorphata</taxon>
        <taxon>Eupercaria</taxon>
        <taxon>Perciformes</taxon>
        <taxon>Percoidei</taxon>
        <taxon>Percidae</taxon>
        <taxon>Luciopercinae</taxon>
        <taxon>Sander</taxon>
    </lineage>
</organism>
<feature type="compositionally biased region" description="Polar residues" evidence="1">
    <location>
        <begin position="1135"/>
        <end position="1155"/>
    </location>
</feature>
<reference evidence="3" key="2">
    <citation type="submission" date="2025-09" db="UniProtKB">
        <authorList>
            <consortium name="Ensembl"/>
        </authorList>
    </citation>
    <scope>IDENTIFICATION</scope>
</reference>
<feature type="region of interest" description="Disordered" evidence="1">
    <location>
        <begin position="1135"/>
        <end position="1177"/>
    </location>
</feature>
<evidence type="ECO:0000259" key="2">
    <source>
        <dbReference type="SMART" id="SM00241"/>
    </source>
</evidence>
<dbReference type="Pfam" id="PF23344">
    <property type="entry name" value="ZP-N"/>
    <property type="match status" value="1"/>
</dbReference>
<dbReference type="SMART" id="SM00241">
    <property type="entry name" value="ZP"/>
    <property type="match status" value="1"/>
</dbReference>
<feature type="region of interest" description="Disordered" evidence="1">
    <location>
        <begin position="879"/>
        <end position="1067"/>
    </location>
</feature>
<dbReference type="Ensembl" id="ENSSLUT00000033729.1">
    <property type="protein sequence ID" value="ENSSLUP00000032698.1"/>
    <property type="gene ID" value="ENSSLUG00000014596.1"/>
</dbReference>
<feature type="compositionally biased region" description="Polar residues" evidence="1">
    <location>
        <begin position="808"/>
        <end position="823"/>
    </location>
</feature>
<sequence length="1177" mass="130240">MDTAALFYGLVFICCQFTEKSSAEGLEESVVESECRDRYLWIHVRSLQTPRFEAKDVNGVHSLSEPLASRCGYTISTFRMDSFTTVRASYYSCFTQTQNDEVFTFSFNVIVSDAGGKWISWPVSAVCSGLTWTHREIICEEDYMEVNVDRESSCGGQRGDSGEMWHAAFSQAQRMASSVWQLMFLQSDGQVSSMSISEAQRGGYSLTTGAQRVALRSQYKQPHAQLTTVDGVPVEVVRVSLFFKKKMTVMMIDMSMACTVNSGSFDGARLLWDVPLVVPPLVDEGAVFESQSLGLGLEGVLLDEHTARTRGYSLVQRGPLVQIGVPFGAEGGYRKSSVVNNMYKETFVIFLLYEHVFSLLYEDGSIDTRHRMLRVLDTPLLCRQPFHLDQTVSDDRVFSVYLGNIPADVTLEDVSINGNQLMMSQSDIISPVFHNNGSRAYELRLPFEDAVVRWMYLGQGVVQYSIDVNFTLTIMPQKDSYYHLVSIKARALNTFPPEITAQCSGGGITFSVVIPPQAERIWEVGVGHEALTSEMAAQRGYRLHGDAFRTTLEVPAFSVGYTYDGVTLSNFYGTFRLLLRDSKTLEVQTSTSKRCLFKTEDMIVCSADGTMVVVTTPTATWPSVQPDRTTLLDPNCKPKQTDGSRVLFEFNLDSCGTRALVGESYMVYENEILHDRQLISDGPNVISRESQFKLTVRCFYPLSGINRLSVDQVFTSETPGLGSIKVFKSLKDSADKLPATDCLHQVSGNAFNIPTNQVHQTAEPAAGAVLPLSQNHRFQTSRLHPAPYSAELHNSYIPADTKHITAKNTESSLSPASEPTSAATGRVGPNPERPGTVERRETVRPGVQNIRVKPPSRFFSSGLQLNQEPVFHQANSQISNPTAVSMDGNRWPPRQLPGHRGPNVRDERTDLSTLDHQRLPGPSPDHQRLPGPSPDHQRLPGPSPDHQRLHGPSLHHQRLPDPSLDHQRLPDPSLDHQRLPGPSPDHQRLSDPSLDHQRLPDPSLDHQRLPGPSPDHQRLPGPSPDHQRLPGPSPDHQRLPGPSPDHQRLPGPSPDHQRLPDPSTDHQNQQKVYLYPNQQKRVELALVQSVSETGNGGGQEVPQTGASNLRIAPGLSGRLQTWHQPKLQNLQNLSVPNSPSAGGTGFTGSDLQTAGSDCGAQYGASDHQGILRGQRLR</sequence>
<dbReference type="InterPro" id="IPR001507">
    <property type="entry name" value="ZP_dom"/>
</dbReference>
<reference evidence="3" key="1">
    <citation type="submission" date="2025-08" db="UniProtKB">
        <authorList>
            <consortium name="Ensembl"/>
        </authorList>
    </citation>
    <scope>IDENTIFICATION</scope>
</reference>
<dbReference type="Gene3D" id="2.60.40.3210">
    <property type="entry name" value="Zona pellucida, ZP-N domain"/>
    <property type="match status" value="1"/>
</dbReference>
<gene>
    <name evidence="3" type="primary">LOC116061107</name>
</gene>
<feature type="compositionally biased region" description="Basic and acidic residues" evidence="1">
    <location>
        <begin position="903"/>
        <end position="918"/>
    </location>
</feature>
<evidence type="ECO:0000313" key="3">
    <source>
        <dbReference type="Ensembl" id="ENSSLUP00000032698.1"/>
    </source>
</evidence>
<evidence type="ECO:0000313" key="4">
    <source>
        <dbReference type="Proteomes" id="UP000694568"/>
    </source>
</evidence>
<dbReference type="Proteomes" id="UP000694568">
    <property type="component" value="Unplaced"/>
</dbReference>
<dbReference type="PANTHER" id="PTHR47130">
    <property type="entry name" value="SI:DKEY-19B23.11-RELATED"/>
    <property type="match status" value="1"/>
</dbReference>
<dbReference type="InterPro" id="IPR055356">
    <property type="entry name" value="ZP-N"/>
</dbReference>
<feature type="compositionally biased region" description="Basic and acidic residues" evidence="1">
    <location>
        <begin position="963"/>
        <end position="978"/>
    </location>
</feature>
<dbReference type="GeneTree" id="ENSGT00940000163503"/>